<dbReference type="Gene3D" id="3.30.2350.10">
    <property type="entry name" value="Pseudouridine synthase"/>
    <property type="match status" value="1"/>
</dbReference>
<evidence type="ECO:0000259" key="3">
    <source>
        <dbReference type="Pfam" id="PF00849"/>
    </source>
</evidence>
<dbReference type="KEGG" id="mbas:ALGA_1292"/>
<sequence length="301" mass="33694">MKVIESHIVPEGIGEIRLQDYAPSIFISISSHQGMKKAIKKKAVLVDGVSASTGLWVKQGQRIELCDLELPPAKVYELQLEIVYEDEHIAVINKPAGISVSGNLFRTIQSALPFSLKQSQRIDALPVFRPVHRLDNPTCGLLLIAKTSQAIGALGAQFENRIISKRYTAVVIGSLPDKGKIDMPVDDKEAVSSFAVIRRNNSIRNQSLSMVHLFPETGRTHQLRIHMAGMGTPILGDKLYGSEGEILRKKGMFLCATGLQFTHPFTNEKMDLSIDPPYKFGRFMEMEEMRWEKYKDDMNLV</sequence>
<dbReference type="EMBL" id="AP018042">
    <property type="protein sequence ID" value="BAX79677.1"/>
    <property type="molecule type" value="Genomic_DNA"/>
</dbReference>
<dbReference type="CDD" id="cd02869">
    <property type="entry name" value="PseudoU_synth_RluA_like"/>
    <property type="match status" value="1"/>
</dbReference>
<dbReference type="PROSITE" id="PS01129">
    <property type="entry name" value="PSI_RLU"/>
    <property type="match status" value="1"/>
</dbReference>
<proteinExistence type="inferred from homology"/>
<dbReference type="PANTHER" id="PTHR21600">
    <property type="entry name" value="MITOCHONDRIAL RNA PSEUDOURIDINE SYNTHASE"/>
    <property type="match status" value="1"/>
</dbReference>
<dbReference type="GO" id="GO:0000455">
    <property type="term" value="P:enzyme-directed rRNA pseudouridine synthesis"/>
    <property type="evidence" value="ECO:0007669"/>
    <property type="project" value="TreeGrafter"/>
</dbReference>
<dbReference type="GO" id="GO:0009982">
    <property type="term" value="F:pseudouridine synthase activity"/>
    <property type="evidence" value="ECO:0007669"/>
    <property type="project" value="InterPro"/>
</dbReference>
<dbReference type="Pfam" id="PF00849">
    <property type="entry name" value="PseudoU_synth_2"/>
    <property type="match status" value="1"/>
</dbReference>
<accession>A0A1Y1CH40</accession>
<evidence type="ECO:0000256" key="2">
    <source>
        <dbReference type="PROSITE-ProRule" id="PRU00182"/>
    </source>
</evidence>
<protein>
    <recommendedName>
        <fullName evidence="3">Pseudouridine synthase RsuA/RluA-like domain-containing protein</fullName>
    </recommendedName>
</protein>
<dbReference type="PANTHER" id="PTHR21600:SF87">
    <property type="entry name" value="RNA PSEUDOURIDYLATE SYNTHASE DOMAIN-CONTAINING PROTEIN 1"/>
    <property type="match status" value="1"/>
</dbReference>
<dbReference type="SUPFAM" id="SSF55120">
    <property type="entry name" value="Pseudouridine synthase"/>
    <property type="match status" value="1"/>
</dbReference>
<feature type="domain" description="Pseudouridine synthase RsuA/RluA-like" evidence="3">
    <location>
        <begin position="88"/>
        <end position="228"/>
    </location>
</feature>
<evidence type="ECO:0000313" key="4">
    <source>
        <dbReference type="EMBL" id="BAX79677.1"/>
    </source>
</evidence>
<dbReference type="PROSITE" id="PS50889">
    <property type="entry name" value="S4"/>
    <property type="match status" value="1"/>
</dbReference>
<dbReference type="GO" id="GO:0140098">
    <property type="term" value="F:catalytic activity, acting on RNA"/>
    <property type="evidence" value="ECO:0007669"/>
    <property type="project" value="UniProtKB-ARBA"/>
</dbReference>
<evidence type="ECO:0000256" key="1">
    <source>
        <dbReference type="ARBA" id="ARBA00010876"/>
    </source>
</evidence>
<keyword evidence="2" id="KW-0694">RNA-binding</keyword>
<dbReference type="RefSeq" id="WP_096428569.1">
    <property type="nucleotide sequence ID" value="NZ_AP018042.1"/>
</dbReference>
<keyword evidence="5" id="KW-1185">Reference proteome</keyword>
<dbReference type="GO" id="GO:0003723">
    <property type="term" value="F:RNA binding"/>
    <property type="evidence" value="ECO:0007669"/>
    <property type="project" value="UniProtKB-KW"/>
</dbReference>
<name>A0A1Y1CH40_9BACT</name>
<reference evidence="5" key="2">
    <citation type="journal article" date="2020" name="Antonie Van Leeuwenhoek">
        <title>Labilibaculum antarcticum sp. nov., a novel facultative anaerobic, psychrotorelant bacterium isolated from marine sediment of Antarctica.</title>
        <authorList>
            <person name="Watanabe M."/>
            <person name="Kojima H."/>
            <person name="Fukui M."/>
        </authorList>
    </citation>
    <scope>NUCLEOTIDE SEQUENCE [LARGE SCALE GENOMIC DNA]</scope>
    <source>
        <strain evidence="5">SPP2</strain>
    </source>
</reference>
<organism evidence="4 5">
    <name type="scientific">Labilibaculum antarcticum</name>
    <dbReference type="NCBI Taxonomy" id="1717717"/>
    <lineage>
        <taxon>Bacteria</taxon>
        <taxon>Pseudomonadati</taxon>
        <taxon>Bacteroidota</taxon>
        <taxon>Bacteroidia</taxon>
        <taxon>Marinilabiliales</taxon>
        <taxon>Marinifilaceae</taxon>
        <taxon>Labilibaculum</taxon>
    </lineage>
</organism>
<gene>
    <name evidence="4" type="ORF">ALGA_1292</name>
</gene>
<dbReference type="InterPro" id="IPR050188">
    <property type="entry name" value="RluA_PseudoU_synthase"/>
</dbReference>
<dbReference type="OrthoDB" id="9807829at2"/>
<evidence type="ECO:0000313" key="5">
    <source>
        <dbReference type="Proteomes" id="UP000218267"/>
    </source>
</evidence>
<comment type="similarity">
    <text evidence="1">Belongs to the pseudouridine synthase RluA family.</text>
</comment>
<dbReference type="InterPro" id="IPR006145">
    <property type="entry name" value="PsdUridine_synth_RsuA/RluA"/>
</dbReference>
<dbReference type="InterPro" id="IPR006224">
    <property type="entry name" value="PsdUridine_synth_RluA-like_CS"/>
</dbReference>
<dbReference type="AlphaFoldDB" id="A0A1Y1CH40"/>
<dbReference type="Proteomes" id="UP000218267">
    <property type="component" value="Chromosome"/>
</dbReference>
<dbReference type="InterPro" id="IPR020103">
    <property type="entry name" value="PsdUridine_synth_cat_dom_sf"/>
</dbReference>
<reference evidence="4 5" key="1">
    <citation type="journal article" date="2018" name="Mar. Genomics">
        <title>Complete genome sequence of Marinifilaceae bacterium strain SPP2, isolated from the Antarctic marine sediment.</title>
        <authorList>
            <person name="Watanabe M."/>
            <person name="Kojima H."/>
            <person name="Fukui M."/>
        </authorList>
    </citation>
    <scope>NUCLEOTIDE SEQUENCE [LARGE SCALE GENOMIC DNA]</scope>
    <source>
        <strain evidence="4 5">SPP2</strain>
    </source>
</reference>